<dbReference type="VEuPathDB" id="PlasmoDB:POWCR01_030021000"/>
<feature type="region of interest" description="Disordered" evidence="1">
    <location>
        <begin position="652"/>
        <end position="728"/>
    </location>
</feature>
<keyword evidence="2" id="KW-0812">Transmembrane</keyword>
<proteinExistence type="predicted"/>
<feature type="transmembrane region" description="Helical" evidence="2">
    <location>
        <begin position="332"/>
        <end position="352"/>
    </location>
</feature>
<feature type="compositionally biased region" description="Low complexity" evidence="1">
    <location>
        <begin position="132"/>
        <end position="145"/>
    </location>
</feature>
<keyword evidence="2" id="KW-0472">Membrane</keyword>
<keyword evidence="2" id="KW-1133">Transmembrane helix</keyword>
<dbReference type="OrthoDB" id="387615at2759"/>
<dbReference type="Proteomes" id="UP000243200">
    <property type="component" value="Chromosome 3"/>
</dbReference>
<feature type="region of interest" description="Disordered" evidence="1">
    <location>
        <begin position="129"/>
        <end position="169"/>
    </location>
</feature>
<gene>
    <name evidence="3" type="primary">PowCR01_030021000</name>
    <name evidence="3" type="ORF">POWCR01_030021000</name>
</gene>
<protein>
    <submittedName>
        <fullName evidence="3">Uncharacterized protein</fullName>
    </submittedName>
</protein>
<name>A0A1C3KNB2_PLAOA</name>
<feature type="transmembrane region" description="Helical" evidence="2">
    <location>
        <begin position="814"/>
        <end position="839"/>
    </location>
</feature>
<dbReference type="EMBL" id="LT594507">
    <property type="protein sequence ID" value="SBT75549.1"/>
    <property type="molecule type" value="Genomic_DNA"/>
</dbReference>
<feature type="compositionally biased region" description="Basic and acidic residues" evidence="1">
    <location>
        <begin position="696"/>
        <end position="706"/>
    </location>
</feature>
<dbReference type="AlphaFoldDB" id="A0A1C3KNB2"/>
<feature type="region of interest" description="Disordered" evidence="1">
    <location>
        <begin position="522"/>
        <end position="541"/>
    </location>
</feature>
<organism evidence="3 4">
    <name type="scientific">Plasmodium ovale</name>
    <name type="common">malaria parasite P. ovale</name>
    <dbReference type="NCBI Taxonomy" id="36330"/>
    <lineage>
        <taxon>Eukaryota</taxon>
        <taxon>Sar</taxon>
        <taxon>Alveolata</taxon>
        <taxon>Apicomplexa</taxon>
        <taxon>Aconoidasida</taxon>
        <taxon>Haemosporida</taxon>
        <taxon>Plasmodiidae</taxon>
        <taxon>Plasmodium</taxon>
        <taxon>Plasmodium (Plasmodium)</taxon>
    </lineage>
</organism>
<sequence length="880" mass="101423">MTTNNPIRDKLRHGIELYCKKCLSSIYIIHLLFNILLLNYLLIYLFVIYFYRTNKKNHIKSSGNYSNHEFSKTLEGKHDIDRYDQVTHFVGMVYILFSLSFYVLDFFTKWKYCGVLAGDVFIEGPTARPKHGNNSGESRGGSSANRVIHEKGDGEKRDSEKRDGGKGSSAEAHIAGNYIMLYLCLALLGLRTRTISEHVFSYHCVLMICEINTPLTVFMNIIKVTKRYYEDNYLKRGSRIHLGNIIRKRDLFLFFCYFMILRFFKKVSFYYDKYCLNNGQVNYYKKHSKKALKERKEYMNSTGDNHIFPCHFHVKENILANFTQGVIQSLSWYTYKIIFLLILIKTFVTNLMRYSLKLFHIEQLHKVGDKGESLETAGEVGATGATGSAGEIYTAEEVDAATGVDVTMETVCGGEPLKMHADKIHMAPEGDTDDEVPFHGMKRRQYLQIRRNANKYKKFYDHFKNRRMSKENEKKSHSNYHMLTEKTESPLREKRKFHVIEEGSSQFLFSNVDAFELDADIRGKDPSDEKKDEGKTRRHENCSRKVKLNFANIKTKNMNEKSSYISLYFPSVIKTDSEGSSLDDFGNVYGGEDEDTLLEGGYFGDNNAEIAQVNTSNGAESNQSCHLLGEQENNPSNEYAQNGFELGAQERREVAEDAGEEVASEEGEGKYDIPLNMDNGERKDVNASDDGNCFDGGRRGKNESDSHPCMGDDSNTGEEQNDSSTVRGVDIQRTIDYTTRIDEGIKIKSRKCAFKAGKTNHQGEVECYRRVRNVKGQNGNISVREKRGTCFEKNVKLFLSDFKRKMEVCVFLSVIYRVVLLLNILLIFFVMSIIMYINLYSFITMYGTPFFFHKFVLILIQCCYFFFFHLYLHEYKKIMT</sequence>
<feature type="transmembrane region" description="Helical" evidence="2">
    <location>
        <begin position="86"/>
        <end position="104"/>
    </location>
</feature>
<dbReference type="VEuPathDB" id="PlasmoDB:PocGH01_03025300"/>
<feature type="transmembrane region" description="Helical" evidence="2">
    <location>
        <begin position="172"/>
        <end position="190"/>
    </location>
</feature>
<reference evidence="3 4" key="1">
    <citation type="submission" date="2016-06" db="EMBL/GenBank/DDBJ databases">
        <authorList>
            <consortium name="Pathogen Informatics"/>
        </authorList>
    </citation>
    <scope>NUCLEOTIDE SEQUENCE [LARGE SCALE GENOMIC DNA]</scope>
    <source>
        <strain evidence="3">PowCR01</strain>
    </source>
</reference>
<feature type="transmembrane region" description="Helical" evidence="2">
    <location>
        <begin position="27"/>
        <end position="51"/>
    </location>
</feature>
<evidence type="ECO:0000256" key="2">
    <source>
        <dbReference type="SAM" id="Phobius"/>
    </source>
</evidence>
<accession>A0A1C3KNB2</accession>
<feature type="transmembrane region" description="Helical" evidence="2">
    <location>
        <begin position="851"/>
        <end position="872"/>
    </location>
</feature>
<feature type="compositionally biased region" description="Acidic residues" evidence="1">
    <location>
        <begin position="656"/>
        <end position="666"/>
    </location>
</feature>
<feature type="transmembrane region" description="Helical" evidence="2">
    <location>
        <begin position="251"/>
        <end position="271"/>
    </location>
</feature>
<evidence type="ECO:0000313" key="4">
    <source>
        <dbReference type="Proteomes" id="UP000243200"/>
    </source>
</evidence>
<feature type="compositionally biased region" description="Basic and acidic residues" evidence="1">
    <location>
        <begin position="147"/>
        <end position="165"/>
    </location>
</feature>
<evidence type="ECO:0000256" key="1">
    <source>
        <dbReference type="SAM" id="MobiDB-lite"/>
    </source>
</evidence>
<evidence type="ECO:0000313" key="3">
    <source>
        <dbReference type="EMBL" id="SBT75549.1"/>
    </source>
</evidence>